<dbReference type="InterPro" id="IPR016155">
    <property type="entry name" value="Mopterin_synth/thiamin_S_b"/>
</dbReference>
<evidence type="ECO:0000256" key="1">
    <source>
        <dbReference type="ARBA" id="ARBA00010645"/>
    </source>
</evidence>
<organism evidence="3 4">
    <name type="scientific">Vitreoscilla filiformis</name>
    <dbReference type="NCBI Taxonomy" id="63"/>
    <lineage>
        <taxon>Bacteria</taxon>
        <taxon>Pseudomonadati</taxon>
        <taxon>Pseudomonadota</taxon>
        <taxon>Betaproteobacteria</taxon>
        <taxon>Neisseriales</taxon>
        <taxon>Neisseriaceae</taxon>
        <taxon>Vitreoscilla</taxon>
    </lineage>
</organism>
<dbReference type="Pfam" id="PF03658">
    <property type="entry name" value="Ub-RnfH"/>
    <property type="match status" value="1"/>
</dbReference>
<comment type="similarity">
    <text evidence="1 2">Belongs to the UPF0125 (RnfH) family.</text>
</comment>
<proteinExistence type="inferred from homology"/>
<dbReference type="AlphaFoldDB" id="A0A221KFK7"/>
<sequence length="95" mass="10664">MANVEVSVVYSPAPRQVDEIRLSVAEGSTLEQALRASGLVERHGLGAIDALSVGIWMKAKPLDTPLRAQDRVEIYRPLRVDPKEARRQRYRKSPK</sequence>
<name>A0A221KFK7_VITFI</name>
<evidence type="ECO:0000313" key="3">
    <source>
        <dbReference type="EMBL" id="ASM77755.1"/>
    </source>
</evidence>
<dbReference type="PANTHER" id="PTHR37483:SF1">
    <property type="entry name" value="UPF0125 PROTEIN RATB"/>
    <property type="match status" value="1"/>
</dbReference>
<dbReference type="RefSeq" id="WP_089416796.1">
    <property type="nucleotide sequence ID" value="NZ_CP022423.1"/>
</dbReference>
<dbReference type="Proteomes" id="UP000199729">
    <property type="component" value="Chromosome"/>
</dbReference>
<dbReference type="InterPro" id="IPR037021">
    <property type="entry name" value="RnfH_sf"/>
</dbReference>
<dbReference type="HAMAP" id="MF_00460">
    <property type="entry name" value="UPF0125_RnfH"/>
    <property type="match status" value="1"/>
</dbReference>
<protein>
    <recommendedName>
        <fullName evidence="2">UPF0125 protein VITFI_CDS1977</fullName>
    </recommendedName>
</protein>
<dbReference type="Gene3D" id="3.10.20.280">
    <property type="entry name" value="RnfH-like"/>
    <property type="match status" value="1"/>
</dbReference>
<dbReference type="PANTHER" id="PTHR37483">
    <property type="entry name" value="UPF0125 PROTEIN RATB"/>
    <property type="match status" value="1"/>
</dbReference>
<reference evidence="3 4" key="1">
    <citation type="submission" date="2017-07" db="EMBL/GenBank/DDBJ databases">
        <title>Complete Genome Sequence of the cosmetic ferment Vitreoscilla filiformis (ATCC15551).</title>
        <authorList>
            <person name="Contreras S."/>
            <person name="Sagory-Zalkind P."/>
            <person name="Blanquart H."/>
            <person name="Iltis A."/>
            <person name="Morand S.C."/>
        </authorList>
    </citation>
    <scope>NUCLEOTIDE SEQUENCE [LARGE SCALE GENOMIC DNA]</scope>
    <source>
        <strain evidence="3 4">ATCC 15551</strain>
    </source>
</reference>
<dbReference type="InterPro" id="IPR005346">
    <property type="entry name" value="RnfH"/>
</dbReference>
<dbReference type="KEGG" id="vff:VITFI_CDS1977"/>
<evidence type="ECO:0000313" key="4">
    <source>
        <dbReference type="Proteomes" id="UP000199729"/>
    </source>
</evidence>
<keyword evidence="4" id="KW-1185">Reference proteome</keyword>
<dbReference type="OrthoDB" id="9796575at2"/>
<accession>A0A221KFK7</accession>
<evidence type="ECO:0000256" key="2">
    <source>
        <dbReference type="HAMAP-Rule" id="MF_00460"/>
    </source>
</evidence>
<gene>
    <name evidence="3" type="ORF">VITFI_CDS1977</name>
</gene>
<dbReference type="EMBL" id="CP022423">
    <property type="protein sequence ID" value="ASM77755.1"/>
    <property type="molecule type" value="Genomic_DNA"/>
</dbReference>
<dbReference type="SUPFAM" id="SSF54285">
    <property type="entry name" value="MoaD/ThiS"/>
    <property type="match status" value="1"/>
</dbReference>